<dbReference type="EMBL" id="KV425575">
    <property type="protein sequence ID" value="KZT24847.1"/>
    <property type="molecule type" value="Genomic_DNA"/>
</dbReference>
<sequence length="142" mass="15594">MQPNSAAETEIAQINALEDALDNIRRIQSKLAETGLTQAVFSTDGPLSNSTLDSTRSAIGLEFQSLVQNIRAIKATDPIAEAYPDIHYDLKDQIARRNWLAHEYGTRALVKWSEVAISIYNDVPKIESAIMAALEAVGIQKP</sequence>
<dbReference type="Proteomes" id="UP000076761">
    <property type="component" value="Unassembled WGS sequence"/>
</dbReference>
<reference evidence="1 2" key="1">
    <citation type="journal article" date="2016" name="Mol. Biol. Evol.">
        <title>Comparative Genomics of Early-Diverging Mushroom-Forming Fungi Provides Insights into the Origins of Lignocellulose Decay Capabilities.</title>
        <authorList>
            <person name="Nagy L.G."/>
            <person name="Riley R."/>
            <person name="Tritt A."/>
            <person name="Adam C."/>
            <person name="Daum C."/>
            <person name="Floudas D."/>
            <person name="Sun H."/>
            <person name="Yadav J.S."/>
            <person name="Pangilinan J."/>
            <person name="Larsson K.H."/>
            <person name="Matsuura K."/>
            <person name="Barry K."/>
            <person name="Labutti K."/>
            <person name="Kuo R."/>
            <person name="Ohm R.A."/>
            <person name="Bhattacharya S.S."/>
            <person name="Shirouzu T."/>
            <person name="Yoshinaga Y."/>
            <person name="Martin F.M."/>
            <person name="Grigoriev I.V."/>
            <person name="Hibbett D.S."/>
        </authorList>
    </citation>
    <scope>NUCLEOTIDE SEQUENCE [LARGE SCALE GENOMIC DNA]</scope>
    <source>
        <strain evidence="1 2">HHB14362 ss-1</strain>
    </source>
</reference>
<protein>
    <recommendedName>
        <fullName evidence="3">DUF86 domain-containing protein</fullName>
    </recommendedName>
</protein>
<organism evidence="1 2">
    <name type="scientific">Neolentinus lepideus HHB14362 ss-1</name>
    <dbReference type="NCBI Taxonomy" id="1314782"/>
    <lineage>
        <taxon>Eukaryota</taxon>
        <taxon>Fungi</taxon>
        <taxon>Dikarya</taxon>
        <taxon>Basidiomycota</taxon>
        <taxon>Agaricomycotina</taxon>
        <taxon>Agaricomycetes</taxon>
        <taxon>Gloeophyllales</taxon>
        <taxon>Gloeophyllaceae</taxon>
        <taxon>Neolentinus</taxon>
    </lineage>
</organism>
<evidence type="ECO:0000313" key="2">
    <source>
        <dbReference type="Proteomes" id="UP000076761"/>
    </source>
</evidence>
<name>A0A165S9J6_9AGAM</name>
<accession>A0A165S9J6</accession>
<dbReference type="InParanoid" id="A0A165S9J6"/>
<proteinExistence type="predicted"/>
<dbReference type="OrthoDB" id="3232221at2759"/>
<evidence type="ECO:0008006" key="3">
    <source>
        <dbReference type="Google" id="ProtNLM"/>
    </source>
</evidence>
<gene>
    <name evidence="1" type="ORF">NEOLEDRAFT_1178926</name>
</gene>
<keyword evidence="2" id="KW-1185">Reference proteome</keyword>
<dbReference type="AlphaFoldDB" id="A0A165S9J6"/>
<evidence type="ECO:0000313" key="1">
    <source>
        <dbReference type="EMBL" id="KZT24847.1"/>
    </source>
</evidence>